<feature type="compositionally biased region" description="Pro residues" evidence="2">
    <location>
        <begin position="311"/>
        <end position="321"/>
    </location>
</feature>
<gene>
    <name evidence="3" type="ORF">D9756_007381</name>
</gene>
<keyword evidence="1" id="KW-0175">Coiled coil</keyword>
<sequence>MPSLSDHIDQLTKHTKNISAAAQHVSASSSYQGPFTNAILNAHLGDLIRDVDPSELGLFSLVQPERAAVQEKPVEIERVNFHGATPLRRPHPRHDDASRVRDVDPELYAEAAMKYMDRYKLVRPMPRAQAQVQAILERIPAVRQSIDDLNDSLYQLEQSRSSTEPDYKSQIEEEERRIRDLRARLVELTNKRLVLSKAKKSHLDLAENKTVARKPIAPLKQNPEEDEFWNTPATSARTFKFTGDNLLMDEKADFGDISSISFSASPVISKTMSSIFTSTTLDPPLENPKRRLFQTSDTLPDIDPPSERPPPDPVDSPPPPTQDSGEHDTPEPAAEANLPPPIPEESTNENISGIVVTHKVESIMSKIWAVMADLVIAAAATKGNNLSDKPSARNLMQVSFGHLSRLADLPASQYLQHMSKVTPTDDLAQTATSGAPTLQQVLIATLLIGLLASSADHSLPLTNVKELLATRTDGTMNPSQPNSSRIVYHCVAKRLLKIDRTGGEQIVRFDV</sequence>
<evidence type="ECO:0000313" key="4">
    <source>
        <dbReference type="Proteomes" id="UP000559027"/>
    </source>
</evidence>
<dbReference type="EMBL" id="JAACJO010000012">
    <property type="protein sequence ID" value="KAF5351985.1"/>
    <property type="molecule type" value="Genomic_DNA"/>
</dbReference>
<evidence type="ECO:0000256" key="1">
    <source>
        <dbReference type="SAM" id="Coils"/>
    </source>
</evidence>
<feature type="coiled-coil region" evidence="1">
    <location>
        <begin position="164"/>
        <end position="191"/>
    </location>
</feature>
<accession>A0A8H5FW61</accession>
<organism evidence="3 4">
    <name type="scientific">Leucocoprinus leucothites</name>
    <dbReference type="NCBI Taxonomy" id="201217"/>
    <lineage>
        <taxon>Eukaryota</taxon>
        <taxon>Fungi</taxon>
        <taxon>Dikarya</taxon>
        <taxon>Basidiomycota</taxon>
        <taxon>Agaricomycotina</taxon>
        <taxon>Agaricomycetes</taxon>
        <taxon>Agaricomycetidae</taxon>
        <taxon>Agaricales</taxon>
        <taxon>Agaricineae</taxon>
        <taxon>Agaricaceae</taxon>
        <taxon>Leucocoprinus</taxon>
    </lineage>
</organism>
<dbReference type="OrthoDB" id="3262547at2759"/>
<keyword evidence="4" id="KW-1185">Reference proteome</keyword>
<proteinExistence type="predicted"/>
<evidence type="ECO:0000313" key="3">
    <source>
        <dbReference type="EMBL" id="KAF5351985.1"/>
    </source>
</evidence>
<reference evidence="3 4" key="1">
    <citation type="journal article" date="2020" name="ISME J.">
        <title>Uncovering the hidden diversity of litter-decomposition mechanisms in mushroom-forming fungi.</title>
        <authorList>
            <person name="Floudas D."/>
            <person name="Bentzer J."/>
            <person name="Ahren D."/>
            <person name="Johansson T."/>
            <person name="Persson P."/>
            <person name="Tunlid A."/>
        </authorList>
    </citation>
    <scope>NUCLEOTIDE SEQUENCE [LARGE SCALE GENOMIC DNA]</scope>
    <source>
        <strain evidence="3 4">CBS 146.42</strain>
    </source>
</reference>
<comment type="caution">
    <text evidence="3">The sequence shown here is derived from an EMBL/GenBank/DDBJ whole genome shotgun (WGS) entry which is preliminary data.</text>
</comment>
<feature type="region of interest" description="Disordered" evidence="2">
    <location>
        <begin position="278"/>
        <end position="348"/>
    </location>
</feature>
<evidence type="ECO:0000256" key="2">
    <source>
        <dbReference type="SAM" id="MobiDB-lite"/>
    </source>
</evidence>
<protein>
    <submittedName>
        <fullName evidence="3">Uncharacterized protein</fullName>
    </submittedName>
</protein>
<name>A0A8H5FW61_9AGAR</name>
<dbReference type="AlphaFoldDB" id="A0A8H5FW61"/>
<dbReference type="Proteomes" id="UP000559027">
    <property type="component" value="Unassembled WGS sequence"/>
</dbReference>